<evidence type="ECO:0000313" key="2">
    <source>
        <dbReference type="EMBL" id="SEI06948.1"/>
    </source>
</evidence>
<dbReference type="Proteomes" id="UP000199125">
    <property type="component" value="Unassembled WGS sequence"/>
</dbReference>
<dbReference type="SUPFAM" id="SSF103247">
    <property type="entry name" value="TT1751-like"/>
    <property type="match status" value="1"/>
</dbReference>
<dbReference type="STRING" id="65735.SAMN04488075_2575"/>
<dbReference type="RefSeq" id="WP_245728836.1">
    <property type="nucleotide sequence ID" value="NZ_FNXG01000005.1"/>
</dbReference>
<keyword evidence="3" id="KW-1185">Reference proteome</keyword>
<gene>
    <name evidence="2" type="ORF">SAMN04488075_2575</name>
</gene>
<protein>
    <recommendedName>
        <fullName evidence="4">DUF302 domain-containing protein</fullName>
    </recommendedName>
</protein>
<feature type="chain" id="PRO_5011582002" description="DUF302 domain-containing protein" evidence="1">
    <location>
        <begin position="21"/>
        <end position="146"/>
    </location>
</feature>
<dbReference type="AlphaFoldDB" id="A0A1H6MXN7"/>
<sequence>MSMIRSAAVLLMLGAVPALAADPVLYEAEGDFADIAGAVEDAIINAGLVIDSTSHVGAMLNRTKADVGGEKDIYTQADVFSFCSAVVSRKVMERDPLNIQSCPYGIFVYELADAPGKITVGHRDYAAEDLPEVQELITGIVGNALD</sequence>
<keyword evidence="1" id="KW-0732">Signal</keyword>
<dbReference type="Gene3D" id="3.30.310.70">
    <property type="entry name" value="TT1751-like domain"/>
    <property type="match status" value="1"/>
</dbReference>
<evidence type="ECO:0000256" key="1">
    <source>
        <dbReference type="SAM" id="SignalP"/>
    </source>
</evidence>
<accession>A0A1H6MXN7</accession>
<organism evidence="2 3">
    <name type="scientific">Paracoccus alkenifer</name>
    <dbReference type="NCBI Taxonomy" id="65735"/>
    <lineage>
        <taxon>Bacteria</taxon>
        <taxon>Pseudomonadati</taxon>
        <taxon>Pseudomonadota</taxon>
        <taxon>Alphaproteobacteria</taxon>
        <taxon>Rhodobacterales</taxon>
        <taxon>Paracoccaceae</taxon>
        <taxon>Paracoccus</taxon>
    </lineage>
</organism>
<dbReference type="InterPro" id="IPR035923">
    <property type="entry name" value="TT1751-like_sf"/>
</dbReference>
<dbReference type="EMBL" id="FNXG01000005">
    <property type="protein sequence ID" value="SEI06948.1"/>
    <property type="molecule type" value="Genomic_DNA"/>
</dbReference>
<feature type="signal peptide" evidence="1">
    <location>
        <begin position="1"/>
        <end position="20"/>
    </location>
</feature>
<evidence type="ECO:0000313" key="3">
    <source>
        <dbReference type="Proteomes" id="UP000199125"/>
    </source>
</evidence>
<evidence type="ECO:0008006" key="4">
    <source>
        <dbReference type="Google" id="ProtNLM"/>
    </source>
</evidence>
<proteinExistence type="predicted"/>
<name>A0A1H6MXN7_9RHOB</name>
<reference evidence="3" key="1">
    <citation type="submission" date="2016-10" db="EMBL/GenBank/DDBJ databases">
        <authorList>
            <person name="Varghese N."/>
            <person name="Submissions S."/>
        </authorList>
    </citation>
    <scope>NUCLEOTIDE SEQUENCE [LARGE SCALE GENOMIC DNA]</scope>
    <source>
        <strain evidence="3">DSM 11593</strain>
    </source>
</reference>